<protein>
    <recommendedName>
        <fullName evidence="3">Sulfatase</fullName>
    </recommendedName>
</protein>
<dbReference type="Gene3D" id="3.40.720.10">
    <property type="entry name" value="Alkaline Phosphatase, subunit A"/>
    <property type="match status" value="1"/>
</dbReference>
<dbReference type="EMBL" id="CP069188">
    <property type="protein sequence ID" value="QRV13988.1"/>
    <property type="molecule type" value="Genomic_DNA"/>
</dbReference>
<dbReference type="RefSeq" id="WP_204746895.1">
    <property type="nucleotide sequence ID" value="NZ_CP069188.1"/>
</dbReference>
<dbReference type="SUPFAM" id="SSF53649">
    <property type="entry name" value="Alkaline phosphatase-like"/>
    <property type="match status" value="1"/>
</dbReference>
<dbReference type="InterPro" id="IPR017850">
    <property type="entry name" value="Alkaline_phosphatase_core_sf"/>
</dbReference>
<organism evidence="1 2">
    <name type="scientific">Haloterrigena salifodinae</name>
    <dbReference type="NCBI Taxonomy" id="2675099"/>
    <lineage>
        <taxon>Archaea</taxon>
        <taxon>Methanobacteriati</taxon>
        <taxon>Methanobacteriota</taxon>
        <taxon>Stenosarchaea group</taxon>
        <taxon>Halobacteria</taxon>
        <taxon>Halobacteriales</taxon>
        <taxon>Natrialbaceae</taxon>
        <taxon>Haloterrigena</taxon>
    </lineage>
</organism>
<dbReference type="AlphaFoldDB" id="A0A8T8DWL6"/>
<proteinExistence type="predicted"/>
<gene>
    <name evidence="1" type="ORF">JMJ58_13665</name>
</gene>
<reference evidence="1 2" key="1">
    <citation type="submission" date="2021-01" db="EMBL/GenBank/DDBJ databases">
        <title>Genome Sequence and Methylation Pattern of Haloterrigena salifodinae BOL5-1, An Extremely Halophilic Archaeon from a Bolivian Salt Mine.</title>
        <authorList>
            <person name="DasSarma P."/>
            <person name="Anton B.P."/>
            <person name="DasSarma S.L."/>
            <person name="von Ehrenheim H.A.L."/>
            <person name="Martinez F.L."/>
            <person name="Guzman D."/>
            <person name="Roberts R.J."/>
            <person name="DasSarma S."/>
        </authorList>
    </citation>
    <scope>NUCLEOTIDE SEQUENCE [LARGE SCALE GENOMIC DNA]</scope>
    <source>
        <strain evidence="1 2">BOL5-1</strain>
    </source>
</reference>
<dbReference type="KEGG" id="hsal:JMJ58_13665"/>
<dbReference type="OrthoDB" id="100846at2157"/>
<dbReference type="Proteomes" id="UP000637819">
    <property type="component" value="Chromosome"/>
</dbReference>
<name>A0A8T8DWL6_9EURY</name>
<accession>A0A8T8DWL6</accession>
<keyword evidence="2" id="KW-1185">Reference proteome</keyword>
<evidence type="ECO:0008006" key="3">
    <source>
        <dbReference type="Google" id="ProtNLM"/>
    </source>
</evidence>
<dbReference type="GeneID" id="62876191"/>
<evidence type="ECO:0000313" key="2">
    <source>
        <dbReference type="Proteomes" id="UP000637819"/>
    </source>
</evidence>
<sequence length="298" mass="33953">MKNKISYVTDEIRENWNDQMWWRHRIGARVISPFHTKIHPTRKGSVYVTDEDWDILVVLDACRADLFESVVDTGIFDSYKRVTSPGSRTPEWARQNFQSHDLGDTVYISSNGWVSTVLDDTFYKLVEVWQETDGPPRPEDITEAALSAHDEFPNKRLIVHYLQPHRPFLESDIGFDKSFSDNPWQALGNGDTDVETIWALYQQNLEAVFDEAYELASDLPGRAVMTADHGNLLGERTYPLPIRLYGHPEGVRHPGLVEVPWAVIESGERPQILNEGITETTADDGESVKNHLEALGYV</sequence>
<evidence type="ECO:0000313" key="1">
    <source>
        <dbReference type="EMBL" id="QRV13988.1"/>
    </source>
</evidence>